<keyword evidence="3" id="KW-1185">Reference proteome</keyword>
<name>A0ABX7T797_9SPHN</name>
<dbReference type="EMBL" id="CP071794">
    <property type="protein sequence ID" value="QTD56735.1"/>
    <property type="molecule type" value="Genomic_DNA"/>
</dbReference>
<dbReference type="RefSeq" id="WP_207988656.1">
    <property type="nucleotide sequence ID" value="NZ_CP071794.1"/>
</dbReference>
<accession>A0ABX7T797</accession>
<keyword evidence="1" id="KW-0732">Signal</keyword>
<evidence type="ECO:0000313" key="2">
    <source>
        <dbReference type="EMBL" id="QTD56735.1"/>
    </source>
</evidence>
<feature type="chain" id="PRO_5046995482" evidence="1">
    <location>
        <begin position="23"/>
        <end position="49"/>
    </location>
</feature>
<evidence type="ECO:0000256" key="1">
    <source>
        <dbReference type="SAM" id="SignalP"/>
    </source>
</evidence>
<organism evidence="2 3">
    <name type="scientific">Parasphingorhabdus cellanae</name>
    <dbReference type="NCBI Taxonomy" id="2806553"/>
    <lineage>
        <taxon>Bacteria</taxon>
        <taxon>Pseudomonadati</taxon>
        <taxon>Pseudomonadota</taxon>
        <taxon>Alphaproteobacteria</taxon>
        <taxon>Sphingomonadales</taxon>
        <taxon>Sphingomonadaceae</taxon>
        <taxon>Parasphingorhabdus</taxon>
    </lineage>
</organism>
<gene>
    <name evidence="2" type="ORF">J4G78_03920</name>
</gene>
<dbReference type="Proteomes" id="UP000663923">
    <property type="component" value="Chromosome"/>
</dbReference>
<feature type="signal peptide" evidence="1">
    <location>
        <begin position="1"/>
        <end position="22"/>
    </location>
</feature>
<evidence type="ECO:0000313" key="3">
    <source>
        <dbReference type="Proteomes" id="UP000663923"/>
    </source>
</evidence>
<proteinExistence type="predicted"/>
<reference evidence="2 3" key="1">
    <citation type="submission" date="2021-03" db="EMBL/GenBank/DDBJ databases">
        <title>Complete genome of Parasphingorhabdus_sp.JHSY0214.</title>
        <authorList>
            <person name="Yoo J.H."/>
            <person name="Bae J.W."/>
        </authorList>
    </citation>
    <scope>NUCLEOTIDE SEQUENCE [LARGE SCALE GENOMIC DNA]</scope>
    <source>
        <strain evidence="2 3">JHSY0214</strain>
    </source>
</reference>
<protein>
    <submittedName>
        <fullName evidence="2">Uncharacterized protein</fullName>
    </submittedName>
</protein>
<sequence length="49" mass="5344">MKKLMIPMIALTLAAAAAPAHAKSASDDFSWDQVRYYIGLLLPAVQKAR</sequence>